<dbReference type="OrthoDB" id="2414383at2759"/>
<feature type="compositionally biased region" description="Basic and acidic residues" evidence="1">
    <location>
        <begin position="48"/>
        <end position="60"/>
    </location>
</feature>
<feature type="compositionally biased region" description="Acidic residues" evidence="1">
    <location>
        <begin position="84"/>
        <end position="113"/>
    </location>
</feature>
<dbReference type="STRING" id="658196.A0A397S342"/>
<dbReference type="Proteomes" id="UP000265703">
    <property type="component" value="Unassembled WGS sequence"/>
</dbReference>
<feature type="compositionally biased region" description="Low complexity" evidence="1">
    <location>
        <begin position="68"/>
        <end position="80"/>
    </location>
</feature>
<evidence type="ECO:0000313" key="3">
    <source>
        <dbReference type="Proteomes" id="UP000265703"/>
    </source>
</evidence>
<name>A0A397S342_9GLOM</name>
<sequence length="307" mass="35690">MLQLVISKGMKPAEILIAQVKRLIDFFLRSKQSERLKEIQAKFPELADELKSKTKETNNEKDDDDYNDNYYNNNENYNNKNNDEENDDNEESDNNEENKEEEGDNEKDDDDYDDNNKDDEIISILHNQLKKHIIMLLNTLNSKNDRESKKDYKNLQKIMLSDDEWNTIKKLVKVLRPFAETTELLGGSTYCTNSMIIPILIDIKNKLLSKSQKSQKSHQSIDATVILDFSNDESAFDEYILNEDLIEHAEQSYVNNPINCDGLVNKIKIVLYSAINHYWKNIIKPQALLSSLLDPYIKNLPFVLATE</sequence>
<evidence type="ECO:0000313" key="2">
    <source>
        <dbReference type="EMBL" id="RIA80830.1"/>
    </source>
</evidence>
<keyword evidence="3" id="KW-1185">Reference proteome</keyword>
<dbReference type="AlphaFoldDB" id="A0A397S342"/>
<reference evidence="2 3" key="1">
    <citation type="submission" date="2018-06" db="EMBL/GenBank/DDBJ databases">
        <title>Comparative genomics reveals the genomic features of Rhizophagus irregularis, R. cerebriforme, R. diaphanum and Gigaspora rosea, and their symbiotic lifestyle signature.</title>
        <authorList>
            <person name="Morin E."/>
            <person name="San Clemente H."/>
            <person name="Chen E.C.H."/>
            <person name="De La Providencia I."/>
            <person name="Hainaut M."/>
            <person name="Kuo A."/>
            <person name="Kohler A."/>
            <person name="Murat C."/>
            <person name="Tang N."/>
            <person name="Roy S."/>
            <person name="Loubradou J."/>
            <person name="Henrissat B."/>
            <person name="Grigoriev I.V."/>
            <person name="Corradi N."/>
            <person name="Roux C."/>
            <person name="Martin F.M."/>
        </authorList>
    </citation>
    <scope>NUCLEOTIDE SEQUENCE [LARGE SCALE GENOMIC DNA]</scope>
    <source>
        <strain evidence="2 3">DAOM 227022</strain>
    </source>
</reference>
<gene>
    <name evidence="2" type="ORF">C1645_837986</name>
</gene>
<comment type="caution">
    <text evidence="2">The sequence shown here is derived from an EMBL/GenBank/DDBJ whole genome shotgun (WGS) entry which is preliminary data.</text>
</comment>
<accession>A0A397S342</accession>
<protein>
    <submittedName>
        <fullName evidence="2">Uncharacterized protein</fullName>
    </submittedName>
</protein>
<feature type="region of interest" description="Disordered" evidence="1">
    <location>
        <begin position="40"/>
        <end position="116"/>
    </location>
</feature>
<dbReference type="EMBL" id="QKYT01000889">
    <property type="protein sequence ID" value="RIA80830.1"/>
    <property type="molecule type" value="Genomic_DNA"/>
</dbReference>
<proteinExistence type="predicted"/>
<organism evidence="2 3">
    <name type="scientific">Glomus cerebriforme</name>
    <dbReference type="NCBI Taxonomy" id="658196"/>
    <lineage>
        <taxon>Eukaryota</taxon>
        <taxon>Fungi</taxon>
        <taxon>Fungi incertae sedis</taxon>
        <taxon>Mucoromycota</taxon>
        <taxon>Glomeromycotina</taxon>
        <taxon>Glomeromycetes</taxon>
        <taxon>Glomerales</taxon>
        <taxon>Glomeraceae</taxon>
        <taxon>Glomus</taxon>
    </lineage>
</organism>
<evidence type="ECO:0000256" key="1">
    <source>
        <dbReference type="SAM" id="MobiDB-lite"/>
    </source>
</evidence>